<evidence type="ECO:0000256" key="6">
    <source>
        <dbReference type="ARBA" id="ARBA00022723"/>
    </source>
</evidence>
<comment type="subcellular location">
    <subcellularLocation>
        <location evidence="3">Endoplasmic reticulum membrane</location>
        <topology evidence="3">Peripheral membrane protein</topology>
    </subcellularLocation>
    <subcellularLocation>
        <location evidence="2">Microsome membrane</location>
        <topology evidence="2">Peripheral membrane protein</topology>
    </subcellularLocation>
</comment>
<keyword evidence="5 13" id="KW-0349">Heme</keyword>
<dbReference type="EnsemblMetazoa" id="RPRC009032-RA">
    <property type="protein sequence ID" value="RPRC009032-PA"/>
    <property type="gene ID" value="RPRC009032"/>
</dbReference>
<dbReference type="Gene3D" id="1.10.630.10">
    <property type="entry name" value="Cytochrome P450"/>
    <property type="match status" value="1"/>
</dbReference>
<evidence type="ECO:0000256" key="5">
    <source>
        <dbReference type="ARBA" id="ARBA00022617"/>
    </source>
</evidence>
<evidence type="ECO:0000256" key="8">
    <source>
        <dbReference type="ARBA" id="ARBA00022848"/>
    </source>
</evidence>
<dbReference type="InterPro" id="IPR036396">
    <property type="entry name" value="Cyt_P450_sf"/>
</dbReference>
<organism evidence="15 16">
    <name type="scientific">Rhodnius prolixus</name>
    <name type="common">Triatomid bug</name>
    <dbReference type="NCBI Taxonomy" id="13249"/>
    <lineage>
        <taxon>Eukaryota</taxon>
        <taxon>Metazoa</taxon>
        <taxon>Ecdysozoa</taxon>
        <taxon>Arthropoda</taxon>
        <taxon>Hexapoda</taxon>
        <taxon>Insecta</taxon>
        <taxon>Pterygota</taxon>
        <taxon>Neoptera</taxon>
        <taxon>Paraneoptera</taxon>
        <taxon>Hemiptera</taxon>
        <taxon>Heteroptera</taxon>
        <taxon>Panheteroptera</taxon>
        <taxon>Cimicomorpha</taxon>
        <taxon>Reduviidae</taxon>
        <taxon>Triatominae</taxon>
        <taxon>Rhodnius</taxon>
    </lineage>
</organism>
<evidence type="ECO:0000256" key="11">
    <source>
        <dbReference type="ARBA" id="ARBA00023033"/>
    </source>
</evidence>
<keyword evidence="12" id="KW-0472">Membrane</keyword>
<dbReference type="EMBL" id="ACPB03004486">
    <property type="status" value="NOT_ANNOTATED_CDS"/>
    <property type="molecule type" value="Genomic_DNA"/>
</dbReference>
<feature type="binding site" description="axial binding residue" evidence="13">
    <location>
        <position position="446"/>
    </location>
    <ligand>
        <name>heme</name>
        <dbReference type="ChEBI" id="CHEBI:30413"/>
    </ligand>
    <ligandPart>
        <name>Fe</name>
        <dbReference type="ChEBI" id="CHEBI:18248"/>
    </ligandPart>
</feature>
<dbReference type="GO" id="GO:0004497">
    <property type="term" value="F:monooxygenase activity"/>
    <property type="evidence" value="ECO:0007669"/>
    <property type="project" value="UniProtKB-KW"/>
</dbReference>
<dbReference type="GO" id="GO:0016705">
    <property type="term" value="F:oxidoreductase activity, acting on paired donors, with incorporation or reduction of molecular oxygen"/>
    <property type="evidence" value="ECO:0007669"/>
    <property type="project" value="InterPro"/>
</dbReference>
<keyword evidence="16" id="KW-1185">Reference proteome</keyword>
<dbReference type="CDD" id="cd11056">
    <property type="entry name" value="CYP6-like"/>
    <property type="match status" value="1"/>
</dbReference>
<comment type="cofactor">
    <cofactor evidence="1 13">
        <name>heme</name>
        <dbReference type="ChEBI" id="CHEBI:30413"/>
    </cofactor>
</comment>
<name>T1HYB2_RHOPR</name>
<dbReference type="STRING" id="13249.T1HYB2"/>
<dbReference type="VEuPathDB" id="VectorBase:RPRC009032"/>
<evidence type="ECO:0000256" key="4">
    <source>
        <dbReference type="ARBA" id="ARBA00010617"/>
    </source>
</evidence>
<keyword evidence="10 13" id="KW-0408">Iron</keyword>
<dbReference type="AlphaFoldDB" id="T1HYB2"/>
<dbReference type="PRINTS" id="PR00463">
    <property type="entry name" value="EP450I"/>
</dbReference>
<comment type="similarity">
    <text evidence="4 14">Belongs to the cytochrome P450 family.</text>
</comment>
<dbReference type="InterPro" id="IPR050476">
    <property type="entry name" value="Insect_CytP450_Detox"/>
</dbReference>
<proteinExistence type="inferred from homology"/>
<dbReference type="PANTHER" id="PTHR24292">
    <property type="entry name" value="CYTOCHROME P450"/>
    <property type="match status" value="1"/>
</dbReference>
<dbReference type="FunCoup" id="T1HYB2">
    <property type="interactions" value="14"/>
</dbReference>
<evidence type="ECO:0000256" key="7">
    <source>
        <dbReference type="ARBA" id="ARBA00022824"/>
    </source>
</evidence>
<evidence type="ECO:0000313" key="16">
    <source>
        <dbReference type="Proteomes" id="UP000015103"/>
    </source>
</evidence>
<reference evidence="15" key="1">
    <citation type="submission" date="2015-05" db="UniProtKB">
        <authorList>
            <consortium name="EnsemblMetazoa"/>
        </authorList>
    </citation>
    <scope>IDENTIFICATION</scope>
</reference>
<dbReference type="Pfam" id="PF00067">
    <property type="entry name" value="p450"/>
    <property type="match status" value="1"/>
</dbReference>
<dbReference type="InterPro" id="IPR002401">
    <property type="entry name" value="Cyt_P450_E_grp-I"/>
</dbReference>
<keyword evidence="6 13" id="KW-0479">Metal-binding</keyword>
<evidence type="ECO:0000256" key="9">
    <source>
        <dbReference type="ARBA" id="ARBA00023002"/>
    </source>
</evidence>
<protein>
    <submittedName>
        <fullName evidence="15">Uncharacterized protein</fullName>
    </submittedName>
</protein>
<sequence length="504" mass="57749">LNATINMLLEIVSLISALAILFWLFIKNRYRYWERCGIASVPAEFPFGSVKECLLTKKTVGETLAGFYQKHQDKKLIGFYAPLQPMILIRDPELIKTVLVKDFNSFCDNGFELSEKIDPLLGYNPFGVKGLQEWKQIRSFHTPLHSMVKIKSMVPQMIKIGMNFAKYIENNLGKSIEMKQLARLYTNDVVGSCAFGVESDSFFDENSPLKIYTTGELFGVESEANYACLSAFFLPFVNNIFRWRTMSKKVEDFFIEMAKSCMNHRNESGLIRQDMIQLLIAYNNKALQENMKQFSDQELAANCMTFFIDGVETTSVALSFALFEIALNTIVQNKLRDEIKTAVKDISELDFDKLWSLQYLDMVVVEALRKYPPVNLLSRLCVQEILMDGVKVKPGTKVFIPVHGIHRDPKYYPEPEHFLPERFTKEKRSQMNKFTYLPFGEGPRTCLGNKFAQTEMKVALVALISKFHLQLSKENEYGRSLELDEKSVFLIAPKGGVNIIFTPV</sequence>
<keyword evidence="7" id="KW-0256">Endoplasmic reticulum</keyword>
<evidence type="ECO:0000256" key="14">
    <source>
        <dbReference type="RuleBase" id="RU000461"/>
    </source>
</evidence>
<dbReference type="PRINTS" id="PR00385">
    <property type="entry name" value="P450"/>
</dbReference>
<evidence type="ECO:0000313" key="15">
    <source>
        <dbReference type="EnsemblMetazoa" id="RPRC009032-PA"/>
    </source>
</evidence>
<keyword evidence="9 14" id="KW-0560">Oxidoreductase</keyword>
<evidence type="ECO:0000256" key="10">
    <source>
        <dbReference type="ARBA" id="ARBA00023004"/>
    </source>
</evidence>
<evidence type="ECO:0000256" key="2">
    <source>
        <dbReference type="ARBA" id="ARBA00004174"/>
    </source>
</evidence>
<dbReference type="PROSITE" id="PS00086">
    <property type="entry name" value="CYTOCHROME_P450"/>
    <property type="match status" value="1"/>
</dbReference>
<dbReference type="HOGENOM" id="CLU_001570_5_2_1"/>
<dbReference type="PANTHER" id="PTHR24292:SF104">
    <property type="entry name" value="CYTOCHROME P450 308A1-RELATED"/>
    <property type="match status" value="1"/>
</dbReference>
<dbReference type="InterPro" id="IPR017972">
    <property type="entry name" value="Cyt_P450_CS"/>
</dbReference>
<evidence type="ECO:0000256" key="12">
    <source>
        <dbReference type="ARBA" id="ARBA00023136"/>
    </source>
</evidence>
<dbReference type="SUPFAM" id="SSF48264">
    <property type="entry name" value="Cytochrome P450"/>
    <property type="match status" value="1"/>
</dbReference>
<dbReference type="OMA" id="NIFRWRT"/>
<evidence type="ECO:0000256" key="3">
    <source>
        <dbReference type="ARBA" id="ARBA00004406"/>
    </source>
</evidence>
<evidence type="ECO:0000256" key="1">
    <source>
        <dbReference type="ARBA" id="ARBA00001971"/>
    </source>
</evidence>
<dbReference type="InterPro" id="IPR001128">
    <property type="entry name" value="Cyt_P450"/>
</dbReference>
<evidence type="ECO:0000256" key="13">
    <source>
        <dbReference type="PIRSR" id="PIRSR602401-1"/>
    </source>
</evidence>
<dbReference type="GO" id="GO:0005506">
    <property type="term" value="F:iron ion binding"/>
    <property type="evidence" value="ECO:0007669"/>
    <property type="project" value="InterPro"/>
</dbReference>
<dbReference type="Proteomes" id="UP000015103">
    <property type="component" value="Unassembled WGS sequence"/>
</dbReference>
<dbReference type="eggNOG" id="KOG0158">
    <property type="taxonomic scope" value="Eukaryota"/>
</dbReference>
<dbReference type="FunFam" id="1.10.630.10:FF:000042">
    <property type="entry name" value="Cytochrome P450"/>
    <property type="match status" value="1"/>
</dbReference>
<dbReference type="GO" id="GO:0005789">
    <property type="term" value="C:endoplasmic reticulum membrane"/>
    <property type="evidence" value="ECO:0007669"/>
    <property type="project" value="UniProtKB-SubCell"/>
</dbReference>
<dbReference type="InParanoid" id="T1HYB2"/>
<dbReference type="GO" id="GO:0020037">
    <property type="term" value="F:heme binding"/>
    <property type="evidence" value="ECO:0007669"/>
    <property type="project" value="InterPro"/>
</dbReference>
<accession>T1HYB2</accession>
<keyword evidence="11 14" id="KW-0503">Monooxygenase</keyword>
<keyword evidence="8" id="KW-0492">Microsome</keyword>